<keyword evidence="1" id="KW-1133">Transmembrane helix</keyword>
<keyword evidence="1" id="KW-0812">Transmembrane</keyword>
<comment type="caution">
    <text evidence="2">The sequence shown here is derived from an EMBL/GenBank/DDBJ whole genome shotgun (WGS) entry which is preliminary data.</text>
</comment>
<sequence length="322" mass="35675">MCIFSQPVISVGATRIFACATTDGKQRLVYQMQYDSPYENAMILPLPVRTPASDASLRFIDLQGYGAFFDDLELGFPWEMQRGIGCASPPTNSAAGNLQVFQVGNYVASFVPRLADFARLDPQFTLPAATWDEIPGYRDFGFAVFQLAAGTIEPHPIAFEFETATTDSLYFPTRHIHDGEVHDREEFDHVLYLQHAGFDSRVYGYQNSDVPDQATGLIRSKYVAGDFCDPAKGSKVIDPDLLVHRRLISGMAPNDDVRIATSGHPTRRSMNLRDWLPLAPWALGAVACAWFFSRRARIRKAAAAEAQVRAQAKASQDDSTPS</sequence>
<gene>
    <name evidence="2" type="ORF">Enr8_38200</name>
</gene>
<feature type="transmembrane region" description="Helical" evidence="1">
    <location>
        <begin position="275"/>
        <end position="292"/>
    </location>
</feature>
<organism evidence="2 3">
    <name type="scientific">Blastopirellula retiformator</name>
    <dbReference type="NCBI Taxonomy" id="2527970"/>
    <lineage>
        <taxon>Bacteria</taxon>
        <taxon>Pseudomonadati</taxon>
        <taxon>Planctomycetota</taxon>
        <taxon>Planctomycetia</taxon>
        <taxon>Pirellulales</taxon>
        <taxon>Pirellulaceae</taxon>
        <taxon>Blastopirellula</taxon>
    </lineage>
</organism>
<evidence type="ECO:0008006" key="4">
    <source>
        <dbReference type="Google" id="ProtNLM"/>
    </source>
</evidence>
<keyword evidence="3" id="KW-1185">Reference proteome</keyword>
<evidence type="ECO:0000313" key="3">
    <source>
        <dbReference type="Proteomes" id="UP000318878"/>
    </source>
</evidence>
<evidence type="ECO:0000313" key="2">
    <source>
        <dbReference type="EMBL" id="TWT31895.1"/>
    </source>
</evidence>
<dbReference type="EMBL" id="SJPF01000004">
    <property type="protein sequence ID" value="TWT31895.1"/>
    <property type="molecule type" value="Genomic_DNA"/>
</dbReference>
<keyword evidence="1" id="KW-0472">Membrane</keyword>
<accession>A0A5C5V2F8</accession>
<name>A0A5C5V2F8_9BACT</name>
<dbReference type="OrthoDB" id="261383at2"/>
<dbReference type="Proteomes" id="UP000318878">
    <property type="component" value="Unassembled WGS sequence"/>
</dbReference>
<protein>
    <recommendedName>
        <fullName evidence="4">DUF2330 domain-containing protein</fullName>
    </recommendedName>
</protein>
<proteinExistence type="predicted"/>
<dbReference type="RefSeq" id="WP_146434413.1">
    <property type="nucleotide sequence ID" value="NZ_SJPF01000004.1"/>
</dbReference>
<reference evidence="2 3" key="1">
    <citation type="submission" date="2019-02" db="EMBL/GenBank/DDBJ databases">
        <title>Deep-cultivation of Planctomycetes and their phenomic and genomic characterization uncovers novel biology.</title>
        <authorList>
            <person name="Wiegand S."/>
            <person name="Jogler M."/>
            <person name="Boedeker C."/>
            <person name="Pinto D."/>
            <person name="Vollmers J."/>
            <person name="Rivas-Marin E."/>
            <person name="Kohn T."/>
            <person name="Peeters S.H."/>
            <person name="Heuer A."/>
            <person name="Rast P."/>
            <person name="Oberbeckmann S."/>
            <person name="Bunk B."/>
            <person name="Jeske O."/>
            <person name="Meyerdierks A."/>
            <person name="Storesund J.E."/>
            <person name="Kallscheuer N."/>
            <person name="Luecker S."/>
            <person name="Lage O.M."/>
            <person name="Pohl T."/>
            <person name="Merkel B.J."/>
            <person name="Hornburger P."/>
            <person name="Mueller R.-W."/>
            <person name="Bruemmer F."/>
            <person name="Labrenz M."/>
            <person name="Spormann A.M."/>
            <person name="Op Den Camp H."/>
            <person name="Overmann J."/>
            <person name="Amann R."/>
            <person name="Jetten M.S.M."/>
            <person name="Mascher T."/>
            <person name="Medema M.H."/>
            <person name="Devos D.P."/>
            <person name="Kaster A.-K."/>
            <person name="Ovreas L."/>
            <person name="Rohde M."/>
            <person name="Galperin M.Y."/>
            <person name="Jogler C."/>
        </authorList>
    </citation>
    <scope>NUCLEOTIDE SEQUENCE [LARGE SCALE GENOMIC DNA]</scope>
    <source>
        <strain evidence="2 3">Enr8</strain>
    </source>
</reference>
<dbReference type="AlphaFoldDB" id="A0A5C5V2F8"/>
<evidence type="ECO:0000256" key="1">
    <source>
        <dbReference type="SAM" id="Phobius"/>
    </source>
</evidence>